<dbReference type="SUPFAM" id="SSF50182">
    <property type="entry name" value="Sm-like ribonucleoproteins"/>
    <property type="match status" value="1"/>
</dbReference>
<dbReference type="Gene3D" id="2.30.30.60">
    <property type="match status" value="1"/>
</dbReference>
<dbReference type="InterPro" id="IPR010920">
    <property type="entry name" value="LSM_dom_sf"/>
</dbReference>
<proteinExistence type="predicted"/>
<evidence type="ECO:0000256" key="1">
    <source>
        <dbReference type="ARBA" id="ARBA00004370"/>
    </source>
</evidence>
<evidence type="ECO:0000313" key="8">
    <source>
        <dbReference type="EMBL" id="SFR34847.1"/>
    </source>
</evidence>
<dbReference type="AlphaFoldDB" id="A0A1I6FYD3"/>
<feature type="transmembrane region" description="Helical" evidence="6">
    <location>
        <begin position="29"/>
        <end position="52"/>
    </location>
</feature>
<dbReference type="GO" id="GO:0008381">
    <property type="term" value="F:mechanosensitive monoatomic ion channel activity"/>
    <property type="evidence" value="ECO:0007669"/>
    <property type="project" value="InterPro"/>
</dbReference>
<dbReference type="OrthoDB" id="252961at2157"/>
<dbReference type="InterPro" id="IPR023408">
    <property type="entry name" value="MscS_beta-dom_sf"/>
</dbReference>
<accession>A0A1I6FYD3</accession>
<keyword evidence="4 6" id="KW-0472">Membrane</keyword>
<dbReference type="Pfam" id="PF00924">
    <property type="entry name" value="MS_channel_2nd"/>
    <property type="match status" value="1"/>
</dbReference>
<evidence type="ECO:0000256" key="6">
    <source>
        <dbReference type="SAM" id="Phobius"/>
    </source>
</evidence>
<dbReference type="STRING" id="553469.SAMN04487947_0227"/>
<dbReference type="Gene3D" id="1.10.287.1260">
    <property type="match status" value="1"/>
</dbReference>
<dbReference type="Proteomes" id="UP000198531">
    <property type="component" value="Unassembled WGS sequence"/>
</dbReference>
<evidence type="ECO:0000256" key="3">
    <source>
        <dbReference type="ARBA" id="ARBA00022989"/>
    </source>
</evidence>
<dbReference type="RefSeq" id="WP_089803905.1">
    <property type="nucleotide sequence ID" value="NZ_FOYT01000001.1"/>
</dbReference>
<protein>
    <submittedName>
        <fullName evidence="8">Mechanosensitive ion channel</fullName>
    </submittedName>
</protein>
<feature type="transmembrane region" description="Helical" evidence="6">
    <location>
        <begin position="94"/>
        <end position="113"/>
    </location>
</feature>
<sequence length="197" mass="20423">MLQTTGIAGVVRETTAEFLGGLQEAVPNVLGGLVFLALAYVLIRVALWVLRGSLDALYPDEQDLVVDLGVTAAGVFLWFGAALAFFKIVGMGDVAASLGTATGFVALGVSYALSNMIADTVAGVYLLRDPDFNPGDRVVADPVTGVVESIGLRKSRFRDESGDVVVVANRDVEKKWRQVSAGADGDGGAESASTSAA</sequence>
<reference evidence="9" key="1">
    <citation type="submission" date="2016-10" db="EMBL/GenBank/DDBJ databases">
        <authorList>
            <person name="Varghese N."/>
            <person name="Submissions S."/>
        </authorList>
    </citation>
    <scope>NUCLEOTIDE SEQUENCE [LARGE SCALE GENOMIC DNA]</scope>
    <source>
        <strain evidence="9">CGMCC 1.7736</strain>
    </source>
</reference>
<keyword evidence="9" id="KW-1185">Reference proteome</keyword>
<feature type="transmembrane region" description="Helical" evidence="6">
    <location>
        <begin position="64"/>
        <end position="88"/>
    </location>
</feature>
<gene>
    <name evidence="8" type="ORF">SAMN04487947_0227</name>
</gene>
<comment type="subcellular location">
    <subcellularLocation>
        <location evidence="1">Membrane</location>
    </subcellularLocation>
</comment>
<feature type="region of interest" description="Disordered" evidence="5">
    <location>
        <begin position="178"/>
        <end position="197"/>
    </location>
</feature>
<dbReference type="InterPro" id="IPR045275">
    <property type="entry name" value="MscS_archaea/bacteria_type"/>
</dbReference>
<keyword evidence="2 6" id="KW-0812">Transmembrane</keyword>
<evidence type="ECO:0000313" key="9">
    <source>
        <dbReference type="Proteomes" id="UP000198531"/>
    </source>
</evidence>
<organism evidence="8 9">
    <name type="scientific">Halogeometricum rufum</name>
    <dbReference type="NCBI Taxonomy" id="553469"/>
    <lineage>
        <taxon>Archaea</taxon>
        <taxon>Methanobacteriati</taxon>
        <taxon>Methanobacteriota</taxon>
        <taxon>Stenosarchaea group</taxon>
        <taxon>Halobacteria</taxon>
        <taxon>Halobacteriales</taxon>
        <taxon>Haloferacaceae</taxon>
        <taxon>Halogeometricum</taxon>
    </lineage>
</organism>
<evidence type="ECO:0000256" key="5">
    <source>
        <dbReference type="SAM" id="MobiDB-lite"/>
    </source>
</evidence>
<dbReference type="InterPro" id="IPR006685">
    <property type="entry name" value="MscS_channel_2nd"/>
</dbReference>
<feature type="domain" description="Mechanosensitive ion channel MscS" evidence="7">
    <location>
        <begin position="115"/>
        <end position="171"/>
    </location>
</feature>
<dbReference type="EMBL" id="FOYT01000001">
    <property type="protein sequence ID" value="SFR34847.1"/>
    <property type="molecule type" value="Genomic_DNA"/>
</dbReference>
<dbReference type="GO" id="GO:0016020">
    <property type="term" value="C:membrane"/>
    <property type="evidence" value="ECO:0007669"/>
    <property type="project" value="UniProtKB-SubCell"/>
</dbReference>
<evidence type="ECO:0000259" key="7">
    <source>
        <dbReference type="Pfam" id="PF00924"/>
    </source>
</evidence>
<dbReference type="PANTHER" id="PTHR30221:SF1">
    <property type="entry name" value="SMALL-CONDUCTANCE MECHANOSENSITIVE CHANNEL"/>
    <property type="match status" value="1"/>
</dbReference>
<evidence type="ECO:0000256" key="4">
    <source>
        <dbReference type="ARBA" id="ARBA00023136"/>
    </source>
</evidence>
<name>A0A1I6FYD3_9EURY</name>
<keyword evidence="3 6" id="KW-1133">Transmembrane helix</keyword>
<dbReference type="PANTHER" id="PTHR30221">
    <property type="entry name" value="SMALL-CONDUCTANCE MECHANOSENSITIVE CHANNEL"/>
    <property type="match status" value="1"/>
</dbReference>
<evidence type="ECO:0000256" key="2">
    <source>
        <dbReference type="ARBA" id="ARBA00022692"/>
    </source>
</evidence>